<comment type="pathway">
    <text evidence="1 4">Carotenoid biosynthesis.</text>
</comment>
<protein>
    <recommendedName>
        <fullName evidence="6">Amine oxidase domain-containing protein</fullName>
    </recommendedName>
</protein>
<reference evidence="7" key="1">
    <citation type="submission" date="2020-05" db="EMBL/GenBank/DDBJ databases">
        <title>Phylogenomic resolution of chytrid fungi.</title>
        <authorList>
            <person name="Stajich J.E."/>
            <person name="Amses K."/>
            <person name="Simmons R."/>
            <person name="Seto K."/>
            <person name="Myers J."/>
            <person name="Bonds A."/>
            <person name="Quandt C.A."/>
            <person name="Barry K."/>
            <person name="Liu P."/>
            <person name="Grigoriev I."/>
            <person name="Longcore J.E."/>
            <person name="James T.Y."/>
        </authorList>
    </citation>
    <scope>NUCLEOTIDE SEQUENCE</scope>
    <source>
        <strain evidence="7">PLAUS21</strain>
    </source>
</reference>
<comment type="caution">
    <text evidence="7">The sequence shown here is derived from an EMBL/GenBank/DDBJ whole genome shotgun (WGS) entry which is preliminary data.</text>
</comment>
<dbReference type="NCBIfam" id="TIGR02734">
    <property type="entry name" value="crtI_fam"/>
    <property type="match status" value="1"/>
</dbReference>
<dbReference type="PANTHER" id="PTHR43734">
    <property type="entry name" value="PHYTOENE DESATURASE"/>
    <property type="match status" value="1"/>
</dbReference>
<proteinExistence type="inferred from homology"/>
<dbReference type="Gene3D" id="3.50.50.60">
    <property type="entry name" value="FAD/NAD(P)-binding domain"/>
    <property type="match status" value="2"/>
</dbReference>
<dbReference type="AlphaFoldDB" id="A0AAD5UGK2"/>
<feature type="domain" description="Amine oxidase" evidence="6">
    <location>
        <begin position="4"/>
        <end position="464"/>
    </location>
</feature>
<accession>A0AAD5UGK2</accession>
<comment type="similarity">
    <text evidence="4">Belongs to the carotenoid/retinoid oxidoreductase family.</text>
</comment>
<evidence type="ECO:0000256" key="2">
    <source>
        <dbReference type="ARBA" id="ARBA00022746"/>
    </source>
</evidence>
<organism evidence="7 8">
    <name type="scientific">Boothiomyces macroporosus</name>
    <dbReference type="NCBI Taxonomy" id="261099"/>
    <lineage>
        <taxon>Eukaryota</taxon>
        <taxon>Fungi</taxon>
        <taxon>Fungi incertae sedis</taxon>
        <taxon>Chytridiomycota</taxon>
        <taxon>Chytridiomycota incertae sedis</taxon>
        <taxon>Chytridiomycetes</taxon>
        <taxon>Rhizophydiales</taxon>
        <taxon>Terramycetaceae</taxon>
        <taxon>Boothiomyces</taxon>
    </lineage>
</organism>
<keyword evidence="2 4" id="KW-0125">Carotenoid biosynthesis</keyword>
<evidence type="ECO:0000256" key="4">
    <source>
        <dbReference type="RuleBase" id="RU362075"/>
    </source>
</evidence>
<dbReference type="InterPro" id="IPR014105">
    <property type="entry name" value="Carotenoid/retinoid_OxRdtase"/>
</dbReference>
<gene>
    <name evidence="7" type="ORF">HK103_004962</name>
</gene>
<dbReference type="GO" id="GO:0016491">
    <property type="term" value="F:oxidoreductase activity"/>
    <property type="evidence" value="ECO:0007669"/>
    <property type="project" value="UniProtKB-KW"/>
</dbReference>
<dbReference type="InterPro" id="IPR002937">
    <property type="entry name" value="Amino_oxidase"/>
</dbReference>
<dbReference type="PANTHER" id="PTHR43734:SF1">
    <property type="entry name" value="PHYTOENE DESATURASE"/>
    <property type="match status" value="1"/>
</dbReference>
<keyword evidence="5" id="KW-1133">Transmembrane helix</keyword>
<dbReference type="Proteomes" id="UP001210925">
    <property type="component" value="Unassembled WGS sequence"/>
</dbReference>
<evidence type="ECO:0000256" key="3">
    <source>
        <dbReference type="ARBA" id="ARBA00023002"/>
    </source>
</evidence>
<keyword evidence="8" id="KW-1185">Reference proteome</keyword>
<keyword evidence="5" id="KW-0812">Transmembrane</keyword>
<dbReference type="SUPFAM" id="SSF51905">
    <property type="entry name" value="FAD/NAD(P)-binding domain"/>
    <property type="match status" value="1"/>
</dbReference>
<evidence type="ECO:0000313" key="7">
    <source>
        <dbReference type="EMBL" id="KAJ3257134.1"/>
    </source>
</evidence>
<dbReference type="Pfam" id="PF01593">
    <property type="entry name" value="Amino_oxidase"/>
    <property type="match status" value="1"/>
</dbReference>
<evidence type="ECO:0000313" key="8">
    <source>
        <dbReference type="Proteomes" id="UP001210925"/>
    </source>
</evidence>
<keyword evidence="5" id="KW-0472">Membrane</keyword>
<keyword evidence="3 4" id="KW-0560">Oxidoreductase</keyword>
<evidence type="ECO:0000256" key="5">
    <source>
        <dbReference type="SAM" id="Phobius"/>
    </source>
</evidence>
<dbReference type="InterPro" id="IPR036188">
    <property type="entry name" value="FAD/NAD-bd_sf"/>
</dbReference>
<dbReference type="GO" id="GO:0016117">
    <property type="term" value="P:carotenoid biosynthetic process"/>
    <property type="evidence" value="ECO:0007669"/>
    <property type="project" value="UniProtKB-KW"/>
</dbReference>
<evidence type="ECO:0000256" key="1">
    <source>
        <dbReference type="ARBA" id="ARBA00004829"/>
    </source>
</evidence>
<evidence type="ECO:0000259" key="6">
    <source>
        <dbReference type="Pfam" id="PF01593"/>
    </source>
</evidence>
<name>A0AAD5UGK2_9FUNG</name>
<feature type="transmembrane region" description="Helical" evidence="5">
    <location>
        <begin position="477"/>
        <end position="503"/>
    </location>
</feature>
<dbReference type="EMBL" id="JADGKB010000042">
    <property type="protein sequence ID" value="KAJ3257134.1"/>
    <property type="molecule type" value="Genomic_DNA"/>
</dbReference>
<sequence length="517" mass="58790">MGNYKITVLEKNDFSGGRLSIINKDGYRFDQGPSLYLMPWVFEQAWLDLGLGKAEKDLDLLKCATNYRVYFEDDDSVKLSTDMSQVKQELERIEPGSFPNFLKWLSQSGNHYHISCARVLSRPLQSIFELVNLTDLLSLSKLHLHENLYNWTSKFFRNEKLIQMLTFQSMYMGMSPCDAPATYSLLAYSEFTEGIYYPKGGFHKVVEKLERFAKDNNVEFRYNSPVKQILKSGTKATGVLLETGEQIEADVILCNADLVYSYNALTDDAEMQAKLAKYEHTCSVIVFYWGLDIKLPNVDAHTIYLAGDYKQSFEDIFKGHTLPKIPSFYVHCPSKMDESAAPPNCEALMILVPVGHPNEFSDKEISELKRRARSFVLQRMSKNIGIDLAKHIVSETVNDPITWNQKFNLPFGSALGLAHGISQVTIFRPKMKDPKTDNLYFVGASTNPGTGVPIVMLGAKLASNMINDDLQGVKKEILAAAIFSFTFRMIRFIIFFSLGFFIFKWYHSLSMKSSQEL</sequence>